<evidence type="ECO:0000256" key="1">
    <source>
        <dbReference type="ARBA" id="ARBA00004742"/>
    </source>
</evidence>
<keyword evidence="11" id="KW-0808">Transferase</keyword>
<comment type="subcellular location">
    <subcellularLocation>
        <location evidence="10">Cytoplasm</location>
    </subcellularLocation>
</comment>
<evidence type="ECO:0000256" key="3">
    <source>
        <dbReference type="ARBA" id="ARBA00012363"/>
    </source>
</evidence>
<feature type="binding site" evidence="10">
    <location>
        <position position="100"/>
    </location>
    <ligand>
        <name>substrate</name>
    </ligand>
</feature>
<dbReference type="InterPro" id="IPR013035">
    <property type="entry name" value="PEP_carboxykinase_C"/>
</dbReference>
<gene>
    <name evidence="10 11" type="primary">pckA</name>
    <name evidence="11" type="ORF">ENR15_06960</name>
</gene>
<dbReference type="GO" id="GO:0005524">
    <property type="term" value="F:ATP binding"/>
    <property type="evidence" value="ECO:0007669"/>
    <property type="project" value="UniProtKB-UniRule"/>
</dbReference>
<dbReference type="EMBL" id="DSPX01000066">
    <property type="protein sequence ID" value="HGG00384.1"/>
    <property type="molecule type" value="Genomic_DNA"/>
</dbReference>
<keyword evidence="8 10" id="KW-0456">Lyase</keyword>
<dbReference type="Gene3D" id="3.40.449.10">
    <property type="entry name" value="Phosphoenolpyruvate Carboxykinase, domain 1"/>
    <property type="match status" value="1"/>
</dbReference>
<comment type="similarity">
    <text evidence="2 10">Belongs to the phosphoenolpyruvate carboxykinase (ATP) family.</text>
</comment>
<dbReference type="SUPFAM" id="SSF53795">
    <property type="entry name" value="PEP carboxykinase-like"/>
    <property type="match status" value="1"/>
</dbReference>
<evidence type="ECO:0000256" key="9">
    <source>
        <dbReference type="ARBA" id="ARBA00047371"/>
    </source>
</evidence>
<keyword evidence="10" id="KW-0963">Cytoplasm</keyword>
<comment type="function">
    <text evidence="10">Involved in the gluconeogenesis. Catalyzes the conversion of oxaloacetate (OAA) to phosphoenolpyruvate (PEP) through direct phosphoryl transfer between the nucleoside triphosphate and OAA.</text>
</comment>
<dbReference type="InterPro" id="IPR015994">
    <property type="entry name" value="PEPCK_ATP_CS"/>
</dbReference>
<feature type="binding site" evidence="10">
    <location>
        <begin position="277"/>
        <end position="285"/>
    </location>
    <ligand>
        <name>ATP</name>
        <dbReference type="ChEBI" id="CHEBI:30616"/>
    </ligand>
</feature>
<feature type="binding site" evidence="10">
    <location>
        <position position="363"/>
    </location>
    <ligand>
        <name>ATP</name>
        <dbReference type="ChEBI" id="CHEBI:30616"/>
    </ligand>
</feature>
<keyword evidence="11" id="KW-0670">Pyruvate</keyword>
<evidence type="ECO:0000256" key="10">
    <source>
        <dbReference type="HAMAP-Rule" id="MF_00453"/>
    </source>
</evidence>
<feature type="binding site" evidence="10">
    <location>
        <position position="242"/>
    </location>
    <ligand>
        <name>Mn(2+)</name>
        <dbReference type="ChEBI" id="CHEBI:29035"/>
    </ligand>
</feature>
<keyword evidence="6 10" id="KW-0210">Decarboxylase</keyword>
<feature type="binding site" evidence="10">
    <location>
        <position position="261"/>
    </location>
    <ligand>
        <name>Mn(2+)</name>
        <dbReference type="ChEBI" id="CHEBI:29035"/>
    </ligand>
</feature>
<dbReference type="GO" id="GO:0016301">
    <property type="term" value="F:kinase activity"/>
    <property type="evidence" value="ECO:0007669"/>
    <property type="project" value="UniProtKB-KW"/>
</dbReference>
<dbReference type="AlphaFoldDB" id="A0A7C3ZL23"/>
<reference evidence="11" key="1">
    <citation type="journal article" date="2020" name="mSystems">
        <title>Genome- and Community-Level Interaction Insights into Carbon Utilization and Element Cycling Functions of Hydrothermarchaeota in Hydrothermal Sediment.</title>
        <authorList>
            <person name="Zhou Z."/>
            <person name="Liu Y."/>
            <person name="Xu W."/>
            <person name="Pan J."/>
            <person name="Luo Z.H."/>
            <person name="Li M."/>
        </authorList>
    </citation>
    <scope>NUCLEOTIDE SEQUENCE [LARGE SCALE GENOMIC DNA]</scope>
    <source>
        <strain evidence="11">SpSt-374</strain>
    </source>
</reference>
<dbReference type="Gene3D" id="3.90.228.20">
    <property type="match status" value="1"/>
</dbReference>
<evidence type="ECO:0000256" key="5">
    <source>
        <dbReference type="ARBA" id="ARBA00022741"/>
    </source>
</evidence>
<evidence type="ECO:0000256" key="4">
    <source>
        <dbReference type="ARBA" id="ARBA00022432"/>
    </source>
</evidence>
<sequence>METIGAVNRNNSYTEISLSKPVEKTLNNLESLVSQNVELGADKWKGSRTYGLEDLGMKNLRQVYRNLSAAKLIEHSLARNEGTLADNGALCINTGKYTGRSPNDKFIVDEPSSHDEVHWNKTNVPISEANFDLLYRRVLSYVQGRDLYIFDGFVGCDTKYRLGVRIVTEMACQSLFAHQLFLRPTEAELENHLADFTVIAVPGLHGDPAIDDGIHSEAFIVVHFAKKLVIIGGSKYSGEIKKSVFSLMNYFMTKRNVLPMHCSANMDAQGHTALFFGLSGTGKTTVSADPDRFLIGDDEHGWSPEGIFNFEGGCYAKTIRLSKENEPQIWEAIRFGSMMENVVLDPKTRTPDYDDGHLTENTRVAYPIEYIPNAVIPSVGNHPDAVIFLSADAFGVLPPISKLTNRQAMYYFMSGYTSKLAGTERGITEPQAAFSACFGKPFLPLSALVYAEMLGERLRQHQRNASVYLVNTGWSGGPYGVGSRIKIKHTRALIAAALNGELDRVTFHPHPVFKILVPDTVSGVPTEILDPRNTWSDPEAYDIQAKKLARLFVENFKRFKTAPAEIVAAGPSVEL</sequence>
<name>A0A7C3ZL23_9CYAN</name>
<feature type="binding site" evidence="10">
    <location>
        <position position="242"/>
    </location>
    <ligand>
        <name>substrate</name>
    </ligand>
</feature>
<feature type="binding site" evidence="10">
    <location>
        <position position="236"/>
    </location>
    <ligand>
        <name>substrate</name>
    </ligand>
</feature>
<feature type="binding site" evidence="10">
    <location>
        <position position="298"/>
    </location>
    <ligand>
        <name>Mn(2+)</name>
        <dbReference type="ChEBI" id="CHEBI:29035"/>
    </ligand>
</feature>
<dbReference type="UniPathway" id="UPA00138"/>
<feature type="binding site" evidence="10">
    <location>
        <position position="261"/>
    </location>
    <ligand>
        <name>ATP</name>
        <dbReference type="ChEBI" id="CHEBI:30616"/>
    </ligand>
</feature>
<dbReference type="NCBIfam" id="NF006821">
    <property type="entry name" value="PRK09344.1-3"/>
    <property type="match status" value="1"/>
</dbReference>
<keyword evidence="10" id="KW-0479">Metal-binding</keyword>
<dbReference type="GO" id="GO:0006094">
    <property type="term" value="P:gluconeogenesis"/>
    <property type="evidence" value="ECO:0007669"/>
    <property type="project" value="UniProtKB-UniRule"/>
</dbReference>
<keyword evidence="5 10" id="KW-0547">Nucleotide-binding</keyword>
<dbReference type="InterPro" id="IPR008210">
    <property type="entry name" value="PEP_carboxykinase_N"/>
</dbReference>
<dbReference type="GO" id="GO:0046872">
    <property type="term" value="F:metal ion binding"/>
    <property type="evidence" value="ECO:0007669"/>
    <property type="project" value="UniProtKB-KW"/>
</dbReference>
<keyword evidence="7 10" id="KW-0067">ATP-binding</keyword>
<feature type="binding site" evidence="10">
    <location>
        <begin position="484"/>
        <end position="485"/>
    </location>
    <ligand>
        <name>ATP</name>
        <dbReference type="ChEBI" id="CHEBI:30616"/>
    </ligand>
</feature>
<proteinExistence type="inferred from homology"/>
<accession>A0A7C3ZL23</accession>
<dbReference type="PROSITE" id="PS00532">
    <property type="entry name" value="PEPCK_ATP"/>
    <property type="match status" value="1"/>
</dbReference>
<protein>
    <recommendedName>
        <fullName evidence="3 10">Phosphoenolpyruvate carboxykinase (ATP)</fullName>
        <shortName evidence="10">PCK</shortName>
        <shortName evidence="10">PEP carboxykinase</shortName>
        <shortName evidence="10">PEPCK</shortName>
        <ecNumber evidence="3 10">4.1.1.49</ecNumber>
    </recommendedName>
</protein>
<dbReference type="FunFam" id="2.170.8.10:FF:000001">
    <property type="entry name" value="Phosphoenolpyruvate carboxykinase (ATP)"/>
    <property type="match status" value="1"/>
</dbReference>
<comment type="caution">
    <text evidence="11">The sequence shown here is derived from an EMBL/GenBank/DDBJ whole genome shotgun (WGS) entry which is preliminary data.</text>
</comment>
<keyword evidence="4 10" id="KW-0312">Gluconeogenesis</keyword>
<comment type="catalytic activity">
    <reaction evidence="9 10">
        <text>oxaloacetate + ATP = phosphoenolpyruvate + ADP + CO2</text>
        <dbReference type="Rhea" id="RHEA:18617"/>
        <dbReference type="ChEBI" id="CHEBI:16452"/>
        <dbReference type="ChEBI" id="CHEBI:16526"/>
        <dbReference type="ChEBI" id="CHEBI:30616"/>
        <dbReference type="ChEBI" id="CHEBI:58702"/>
        <dbReference type="ChEBI" id="CHEBI:456216"/>
        <dbReference type="EC" id="4.1.1.49"/>
    </reaction>
</comment>
<dbReference type="PIRSF" id="PIRSF006294">
    <property type="entry name" value="PEP_crbxkin"/>
    <property type="match status" value="1"/>
</dbReference>
<comment type="pathway">
    <text evidence="1 10">Carbohydrate biosynthesis; gluconeogenesis.</text>
</comment>
<organism evidence="11">
    <name type="scientific">Planktothricoides sp. SpSt-374</name>
    <dbReference type="NCBI Taxonomy" id="2282167"/>
    <lineage>
        <taxon>Bacteria</taxon>
        <taxon>Bacillati</taxon>
        <taxon>Cyanobacteriota</taxon>
        <taxon>Cyanophyceae</taxon>
        <taxon>Oscillatoriophycideae</taxon>
        <taxon>Oscillatoriales</taxon>
        <taxon>Oscillatoriaceae</taxon>
        <taxon>Planktothricoides</taxon>
    </lineage>
</organism>
<evidence type="ECO:0000256" key="2">
    <source>
        <dbReference type="ARBA" id="ARBA00006052"/>
    </source>
</evidence>
<evidence type="ECO:0000256" key="6">
    <source>
        <dbReference type="ARBA" id="ARBA00022793"/>
    </source>
</evidence>
<dbReference type="SUPFAM" id="SSF68923">
    <property type="entry name" value="PEP carboxykinase N-terminal domain"/>
    <property type="match status" value="1"/>
</dbReference>
<evidence type="ECO:0000256" key="7">
    <source>
        <dbReference type="ARBA" id="ARBA00022840"/>
    </source>
</evidence>
<dbReference type="CDD" id="cd00484">
    <property type="entry name" value="PEPCK_ATP"/>
    <property type="match status" value="1"/>
</dbReference>
<dbReference type="NCBIfam" id="TIGR00224">
    <property type="entry name" value="pckA"/>
    <property type="match status" value="1"/>
</dbReference>
<dbReference type="NCBIfam" id="NF006820">
    <property type="entry name" value="PRK09344.1-2"/>
    <property type="match status" value="1"/>
</dbReference>
<dbReference type="InterPro" id="IPR001272">
    <property type="entry name" value="PEP_carboxykinase_ATP"/>
</dbReference>
<evidence type="ECO:0000313" key="11">
    <source>
        <dbReference type="EMBL" id="HGG00384.1"/>
    </source>
</evidence>
<feature type="binding site" evidence="10">
    <location>
        <position position="490"/>
    </location>
    <ligand>
        <name>ATP</name>
        <dbReference type="ChEBI" id="CHEBI:30616"/>
    </ligand>
</feature>
<dbReference type="Pfam" id="PF01293">
    <property type="entry name" value="PEPCK_ATP"/>
    <property type="match status" value="1"/>
</dbReference>
<dbReference type="Gene3D" id="2.170.8.10">
    <property type="entry name" value="Phosphoenolpyruvate Carboxykinase, domain 2"/>
    <property type="match status" value="1"/>
</dbReference>
<feature type="binding site" evidence="10">
    <location>
        <position position="326"/>
    </location>
    <ligand>
        <name>ATP</name>
        <dbReference type="ChEBI" id="CHEBI:30616"/>
    </ligand>
</feature>
<evidence type="ECO:0000256" key="8">
    <source>
        <dbReference type="ARBA" id="ARBA00023239"/>
    </source>
</evidence>
<keyword evidence="10" id="KW-0464">Manganese</keyword>
<dbReference type="PANTHER" id="PTHR30031:SF0">
    <property type="entry name" value="PHOSPHOENOLPYRUVATE CARBOXYKINASE (ATP)"/>
    <property type="match status" value="1"/>
</dbReference>
<feature type="binding site" evidence="10">
    <location>
        <position position="363"/>
    </location>
    <ligand>
        <name>substrate</name>
    </ligand>
</feature>
<dbReference type="HAMAP" id="MF_00453">
    <property type="entry name" value="PEPCK_ATP"/>
    <property type="match status" value="1"/>
</dbReference>
<feature type="binding site" evidence="10">
    <location>
        <position position="242"/>
    </location>
    <ligand>
        <name>ATP</name>
        <dbReference type="ChEBI" id="CHEBI:30616"/>
    </ligand>
</feature>
<dbReference type="GO" id="GO:0005829">
    <property type="term" value="C:cytosol"/>
    <property type="evidence" value="ECO:0007669"/>
    <property type="project" value="TreeGrafter"/>
</dbReference>
<dbReference type="EC" id="4.1.1.49" evidence="3 10"/>
<dbReference type="PANTHER" id="PTHR30031">
    <property type="entry name" value="PHOSPHOENOLPYRUVATE CARBOXYKINASE ATP"/>
    <property type="match status" value="1"/>
</dbReference>
<keyword evidence="11" id="KW-0418">Kinase</keyword>
<dbReference type="GO" id="GO:0004612">
    <property type="term" value="F:phosphoenolpyruvate carboxykinase (ATP) activity"/>
    <property type="evidence" value="ECO:0007669"/>
    <property type="project" value="UniProtKB-UniRule"/>
</dbReference>
<comment type="cofactor">
    <cofactor evidence="10">
        <name>Mn(2+)</name>
        <dbReference type="ChEBI" id="CHEBI:29035"/>
    </cofactor>
    <text evidence="10">Binds 1 Mn(2+) ion per subunit.</text>
</comment>